<dbReference type="EMBL" id="VSRR010002162">
    <property type="protein sequence ID" value="MPC29941.1"/>
    <property type="molecule type" value="Genomic_DNA"/>
</dbReference>
<accession>A0A5B7E7C9</accession>
<feature type="chain" id="PRO_5022827000" description="Secreted protein" evidence="1">
    <location>
        <begin position="26"/>
        <end position="138"/>
    </location>
</feature>
<evidence type="ECO:0000313" key="2">
    <source>
        <dbReference type="EMBL" id="MPC29941.1"/>
    </source>
</evidence>
<reference evidence="2 3" key="1">
    <citation type="submission" date="2019-05" db="EMBL/GenBank/DDBJ databases">
        <title>Another draft genome of Portunus trituberculatus and its Hox gene families provides insights of decapod evolution.</title>
        <authorList>
            <person name="Jeong J.-H."/>
            <person name="Song I."/>
            <person name="Kim S."/>
            <person name="Choi T."/>
            <person name="Kim D."/>
            <person name="Ryu S."/>
            <person name="Kim W."/>
        </authorList>
    </citation>
    <scope>NUCLEOTIDE SEQUENCE [LARGE SCALE GENOMIC DNA]</scope>
    <source>
        <tissue evidence="2">Muscle</tissue>
    </source>
</reference>
<evidence type="ECO:0000256" key="1">
    <source>
        <dbReference type="SAM" id="SignalP"/>
    </source>
</evidence>
<organism evidence="2 3">
    <name type="scientific">Portunus trituberculatus</name>
    <name type="common">Swimming crab</name>
    <name type="synonym">Neptunus trituberculatus</name>
    <dbReference type="NCBI Taxonomy" id="210409"/>
    <lineage>
        <taxon>Eukaryota</taxon>
        <taxon>Metazoa</taxon>
        <taxon>Ecdysozoa</taxon>
        <taxon>Arthropoda</taxon>
        <taxon>Crustacea</taxon>
        <taxon>Multicrustacea</taxon>
        <taxon>Malacostraca</taxon>
        <taxon>Eumalacostraca</taxon>
        <taxon>Eucarida</taxon>
        <taxon>Decapoda</taxon>
        <taxon>Pleocyemata</taxon>
        <taxon>Brachyura</taxon>
        <taxon>Eubrachyura</taxon>
        <taxon>Portunoidea</taxon>
        <taxon>Portunidae</taxon>
        <taxon>Portuninae</taxon>
        <taxon>Portunus</taxon>
    </lineage>
</organism>
<evidence type="ECO:0008006" key="4">
    <source>
        <dbReference type="Google" id="ProtNLM"/>
    </source>
</evidence>
<gene>
    <name evidence="2" type="ORF">E2C01_023195</name>
</gene>
<proteinExistence type="predicted"/>
<evidence type="ECO:0000313" key="3">
    <source>
        <dbReference type="Proteomes" id="UP000324222"/>
    </source>
</evidence>
<keyword evidence="3" id="KW-1185">Reference proteome</keyword>
<comment type="caution">
    <text evidence="2">The sequence shown here is derived from an EMBL/GenBank/DDBJ whole genome shotgun (WGS) entry which is preliminary data.</text>
</comment>
<feature type="signal peptide" evidence="1">
    <location>
        <begin position="1"/>
        <end position="25"/>
    </location>
</feature>
<name>A0A5B7E7C9_PORTR</name>
<dbReference type="Proteomes" id="UP000324222">
    <property type="component" value="Unassembled WGS sequence"/>
</dbReference>
<sequence>MMILHHGRLTLRVFLAATTSTTTTSSTSSTSCTYTSAPIHPPTLLLHYCFTCRLAPTLKLRSRTNAPQGVLRPTSRQCVYVRPRDSPSAFAEPAAPRLAIPRPRVALLVVVAAGVMTNRPSVIKCAGCGWVAGGAPGC</sequence>
<protein>
    <recommendedName>
        <fullName evidence="4">Secreted protein</fullName>
    </recommendedName>
</protein>
<dbReference type="AlphaFoldDB" id="A0A5B7E7C9"/>
<keyword evidence="1" id="KW-0732">Signal</keyword>